<accession>A0ABY7VZ57</accession>
<reference evidence="2 3" key="1">
    <citation type="submission" date="2023-02" db="EMBL/GenBank/DDBJ databases">
        <title>Genome sequence of Lentisphaera profundi SAORIC-696.</title>
        <authorList>
            <person name="Kim e."/>
            <person name="Cho J.-C."/>
            <person name="Choi A."/>
            <person name="Kang I."/>
        </authorList>
    </citation>
    <scope>NUCLEOTIDE SEQUENCE [LARGE SCALE GENOMIC DNA]</scope>
    <source>
        <strain evidence="2 3">SAORIC-696</strain>
    </source>
</reference>
<keyword evidence="3" id="KW-1185">Reference proteome</keyword>
<proteinExistence type="predicted"/>
<dbReference type="Gene3D" id="1.10.1740.10">
    <property type="match status" value="1"/>
</dbReference>
<evidence type="ECO:0000259" key="1">
    <source>
        <dbReference type="Pfam" id="PF04542"/>
    </source>
</evidence>
<dbReference type="RefSeq" id="WP_274154262.1">
    <property type="nucleotide sequence ID" value="NZ_CP117812.1"/>
</dbReference>
<dbReference type="InterPro" id="IPR013325">
    <property type="entry name" value="RNA_pol_sigma_r2"/>
</dbReference>
<sequence length="108" mass="12967">MDSNKTRVTLLQKLQNNKDESCWDDFVHYYKGYIYVVIRDFGVSVEDSHDMLQDILVRVWKAFPNYNYDKDKCRFRTWLCKVIKNQVYTFYQKNLVVMIASMSATIIC</sequence>
<name>A0ABY7VZ57_9BACT</name>
<dbReference type="SUPFAM" id="SSF88946">
    <property type="entry name" value="Sigma2 domain of RNA polymerase sigma factors"/>
    <property type="match status" value="1"/>
</dbReference>
<dbReference type="EMBL" id="CP117812">
    <property type="protein sequence ID" value="WDE99407.1"/>
    <property type="molecule type" value="Genomic_DNA"/>
</dbReference>
<organism evidence="2 3">
    <name type="scientific">Lentisphaera profundi</name>
    <dbReference type="NCBI Taxonomy" id="1658616"/>
    <lineage>
        <taxon>Bacteria</taxon>
        <taxon>Pseudomonadati</taxon>
        <taxon>Lentisphaerota</taxon>
        <taxon>Lentisphaeria</taxon>
        <taxon>Lentisphaerales</taxon>
        <taxon>Lentisphaeraceae</taxon>
        <taxon>Lentisphaera</taxon>
    </lineage>
</organism>
<dbReference type="Proteomes" id="UP001214250">
    <property type="component" value="Chromosome 2"/>
</dbReference>
<evidence type="ECO:0000313" key="3">
    <source>
        <dbReference type="Proteomes" id="UP001214250"/>
    </source>
</evidence>
<dbReference type="InterPro" id="IPR007627">
    <property type="entry name" value="RNA_pol_sigma70_r2"/>
</dbReference>
<gene>
    <name evidence="2" type="ORF">PQO03_16340</name>
</gene>
<protein>
    <submittedName>
        <fullName evidence="2">Sigma-70 family RNA polymerase sigma factor</fullName>
    </submittedName>
</protein>
<feature type="domain" description="RNA polymerase sigma-70 region 2" evidence="1">
    <location>
        <begin position="27"/>
        <end position="94"/>
    </location>
</feature>
<dbReference type="Pfam" id="PF04542">
    <property type="entry name" value="Sigma70_r2"/>
    <property type="match status" value="1"/>
</dbReference>
<evidence type="ECO:0000313" key="2">
    <source>
        <dbReference type="EMBL" id="WDE99407.1"/>
    </source>
</evidence>